<feature type="signal peptide" evidence="1">
    <location>
        <begin position="1"/>
        <end position="19"/>
    </location>
</feature>
<protein>
    <submittedName>
        <fullName evidence="3">Uncharacterized protein</fullName>
    </submittedName>
</protein>
<organism evidence="2 3">
    <name type="scientific">Meloidogyne hapla</name>
    <name type="common">Root-knot nematode worm</name>
    <dbReference type="NCBI Taxonomy" id="6305"/>
    <lineage>
        <taxon>Eukaryota</taxon>
        <taxon>Metazoa</taxon>
        <taxon>Ecdysozoa</taxon>
        <taxon>Nematoda</taxon>
        <taxon>Chromadorea</taxon>
        <taxon>Rhabditida</taxon>
        <taxon>Tylenchina</taxon>
        <taxon>Tylenchomorpha</taxon>
        <taxon>Tylenchoidea</taxon>
        <taxon>Meloidogynidae</taxon>
        <taxon>Meloidogyninae</taxon>
        <taxon>Meloidogyne</taxon>
    </lineage>
</organism>
<evidence type="ECO:0000313" key="3">
    <source>
        <dbReference type="WBParaSite" id="MhA1_Contig185.frz3.gene30"/>
    </source>
</evidence>
<accession>A0A1I8BBJ2</accession>
<dbReference type="WBParaSite" id="MhA1_Contig185.frz3.gene30">
    <property type="protein sequence ID" value="MhA1_Contig185.frz3.gene30"/>
    <property type="gene ID" value="MhA1_Contig185.frz3.gene30"/>
</dbReference>
<reference evidence="3" key="1">
    <citation type="submission" date="2016-11" db="UniProtKB">
        <authorList>
            <consortium name="WormBaseParasite"/>
        </authorList>
    </citation>
    <scope>IDENTIFICATION</scope>
</reference>
<proteinExistence type="predicted"/>
<evidence type="ECO:0000256" key="1">
    <source>
        <dbReference type="SAM" id="SignalP"/>
    </source>
</evidence>
<evidence type="ECO:0000313" key="2">
    <source>
        <dbReference type="Proteomes" id="UP000095281"/>
    </source>
</evidence>
<keyword evidence="1" id="KW-0732">Signal</keyword>
<keyword evidence="2" id="KW-1185">Reference proteome</keyword>
<feature type="chain" id="PRO_5009315632" evidence="1">
    <location>
        <begin position="20"/>
        <end position="213"/>
    </location>
</feature>
<dbReference type="Proteomes" id="UP000095281">
    <property type="component" value="Unplaced"/>
</dbReference>
<name>A0A1I8BBJ2_MELHA</name>
<sequence>MRNLILIFILIPNFKQFSSDKIKGNENVAEDGEKTQSQSEIIKQVDFVKLKELDEKLNLIEDEIEIKAKEGTIKLNEKLMENIKILIKQAKTIFKRIDSNIEITLDPKIPQMAHETALEIYSQIVDSKNSNEHISALQNAKILDFGEIMKNGPNKLLNELVALMNDILEKKQMNKTSNINTAFSMWKTLAFGFDWNKIVENLNCPCNKKDGIV</sequence>
<dbReference type="AlphaFoldDB" id="A0A1I8BBJ2"/>